<proteinExistence type="inferred from homology"/>
<gene>
    <name evidence="3" type="ORF">AAEO60_08200</name>
</gene>
<evidence type="ECO:0000313" key="3">
    <source>
        <dbReference type="EMBL" id="MEL1250649.1"/>
    </source>
</evidence>
<dbReference type="Pfam" id="PF13561">
    <property type="entry name" value="adh_short_C2"/>
    <property type="match status" value="1"/>
</dbReference>
<comment type="similarity">
    <text evidence="1">Belongs to the short-chain dehydrogenases/reductases (SDR) family.</text>
</comment>
<reference evidence="3 4" key="1">
    <citation type="submission" date="2024-04" db="EMBL/GenBank/DDBJ databases">
        <title>Aurantiacibacter sp. DGU6 16S ribosomal RNA gene Genome sequencing and assembly.</title>
        <authorList>
            <person name="Park S."/>
        </authorList>
    </citation>
    <scope>NUCLEOTIDE SEQUENCE [LARGE SCALE GENOMIC DNA]</scope>
    <source>
        <strain evidence="3 4">DGU6</strain>
    </source>
</reference>
<organism evidence="3 4">
    <name type="scientific">Aurantiacibacter gilvus</name>
    <dbReference type="NCBI Taxonomy" id="3139141"/>
    <lineage>
        <taxon>Bacteria</taxon>
        <taxon>Pseudomonadati</taxon>
        <taxon>Pseudomonadota</taxon>
        <taxon>Alphaproteobacteria</taxon>
        <taxon>Sphingomonadales</taxon>
        <taxon>Erythrobacteraceae</taxon>
        <taxon>Aurantiacibacter</taxon>
    </lineage>
</organism>
<dbReference type="PANTHER" id="PTHR43639">
    <property type="entry name" value="OXIDOREDUCTASE, SHORT-CHAIN DEHYDROGENASE/REDUCTASE FAMILY (AFU_ORTHOLOGUE AFUA_5G02870)"/>
    <property type="match status" value="1"/>
</dbReference>
<evidence type="ECO:0000313" key="4">
    <source>
        <dbReference type="Proteomes" id="UP001497045"/>
    </source>
</evidence>
<keyword evidence="2" id="KW-0560">Oxidoreductase</keyword>
<dbReference type="PRINTS" id="PR00081">
    <property type="entry name" value="GDHRDH"/>
</dbReference>
<dbReference type="InterPro" id="IPR002347">
    <property type="entry name" value="SDR_fam"/>
</dbReference>
<comment type="caution">
    <text evidence="3">The sequence shown here is derived from an EMBL/GenBank/DDBJ whole genome shotgun (WGS) entry which is preliminary data.</text>
</comment>
<accession>A0ABU9IDZ9</accession>
<dbReference type="InterPro" id="IPR036291">
    <property type="entry name" value="NAD(P)-bd_dom_sf"/>
</dbReference>
<protein>
    <submittedName>
        <fullName evidence="3">SDR family oxidoreductase</fullName>
    </submittedName>
</protein>
<evidence type="ECO:0000256" key="1">
    <source>
        <dbReference type="ARBA" id="ARBA00006484"/>
    </source>
</evidence>
<dbReference type="Proteomes" id="UP001497045">
    <property type="component" value="Unassembled WGS sequence"/>
</dbReference>
<keyword evidence="4" id="KW-1185">Reference proteome</keyword>
<name>A0ABU9IDZ9_9SPHN</name>
<dbReference type="EMBL" id="JBBYHV010000001">
    <property type="protein sequence ID" value="MEL1250649.1"/>
    <property type="molecule type" value="Genomic_DNA"/>
</dbReference>
<evidence type="ECO:0000256" key="2">
    <source>
        <dbReference type="ARBA" id="ARBA00023002"/>
    </source>
</evidence>
<dbReference type="Gene3D" id="3.40.50.720">
    <property type="entry name" value="NAD(P)-binding Rossmann-like Domain"/>
    <property type="match status" value="1"/>
</dbReference>
<dbReference type="PANTHER" id="PTHR43639:SF1">
    <property type="entry name" value="SHORT-CHAIN DEHYDROGENASE_REDUCTASE FAMILY PROTEIN"/>
    <property type="match status" value="1"/>
</dbReference>
<sequence length="252" mass="27133">MRRKAVLVTGGAKRLGAAICRRFAEAGWHVVIHCHNSVDAAQDLAGELPSAQIVRCDLADSEAAAGMVRALAVELEDWRCLVNSASVFSPDNVTALDPETNRTAMRVNAATPALMAQIFLAKSRSKAGRRVVQVTDQKLANLNPDFFSYSMSKAAADCAARMLAMATEGLDRVYTLAPGAILASHDQSAEEAERSHKLNLLRRRTAASEVAEAALFLAEGPLASGETLYVDSGQHLLSQPRDVIYLEREGED</sequence>
<dbReference type="SUPFAM" id="SSF51735">
    <property type="entry name" value="NAD(P)-binding Rossmann-fold domains"/>
    <property type="match status" value="1"/>
</dbReference>
<dbReference type="RefSeq" id="WP_341673162.1">
    <property type="nucleotide sequence ID" value="NZ_JBBYHV010000001.1"/>
</dbReference>